<reference evidence="9 10" key="1">
    <citation type="submission" date="2015-12" db="EMBL/GenBank/DDBJ databases">
        <title>Nitrous oxide reduction kinetics distinguish bacteria harboring typical versus atypical NosZ.</title>
        <authorList>
            <person name="Yoon S."/>
            <person name="Nissen S."/>
            <person name="Park D."/>
            <person name="Sanford R.A."/>
            <person name="Loeffler F.E."/>
        </authorList>
    </citation>
    <scope>NUCLEOTIDE SEQUENCE [LARGE SCALE GENOMIC DNA]</scope>
    <source>
        <strain evidence="9 10">ATCC BAA-841</strain>
    </source>
</reference>
<dbReference type="SUPFAM" id="SSF50621">
    <property type="entry name" value="Alanine racemase C-terminal domain-like"/>
    <property type="match status" value="1"/>
</dbReference>
<dbReference type="InterPro" id="IPR001608">
    <property type="entry name" value="Ala_racemase_N"/>
</dbReference>
<keyword evidence="4 5" id="KW-0413">Isomerase</keyword>
<evidence type="ECO:0000256" key="3">
    <source>
        <dbReference type="ARBA" id="ARBA00022898"/>
    </source>
</evidence>
<evidence type="ECO:0000259" key="8">
    <source>
        <dbReference type="SMART" id="SM01005"/>
    </source>
</evidence>
<dbReference type="GO" id="GO:0008784">
    <property type="term" value="F:alanine racemase activity"/>
    <property type="evidence" value="ECO:0007669"/>
    <property type="project" value="UniProtKB-UniRule"/>
</dbReference>
<organism evidence="9 10">
    <name type="scientific">Dechloromonas denitrificans</name>
    <dbReference type="NCBI Taxonomy" id="281362"/>
    <lineage>
        <taxon>Bacteria</taxon>
        <taxon>Pseudomonadati</taxon>
        <taxon>Pseudomonadota</taxon>
        <taxon>Betaproteobacteria</taxon>
        <taxon>Rhodocyclales</taxon>
        <taxon>Azonexaceae</taxon>
        <taxon>Dechloromonas</taxon>
    </lineage>
</organism>
<comment type="function">
    <text evidence="5">Catalyzes the interconversion of L-alanine and D-alanine. May also act on other amino acids.</text>
</comment>
<dbReference type="CDD" id="cd06827">
    <property type="entry name" value="PLPDE_III_AR_proteobact"/>
    <property type="match status" value="1"/>
</dbReference>
<dbReference type="AlphaFoldDB" id="A0A133XDE6"/>
<dbReference type="Pfam" id="PF01168">
    <property type="entry name" value="Ala_racemase_N"/>
    <property type="match status" value="1"/>
</dbReference>
<evidence type="ECO:0000256" key="6">
    <source>
        <dbReference type="PIRSR" id="PIRSR600821-50"/>
    </source>
</evidence>
<dbReference type="FunFam" id="3.20.20.10:FF:000002">
    <property type="entry name" value="Alanine racemase"/>
    <property type="match status" value="1"/>
</dbReference>
<comment type="cofactor">
    <cofactor evidence="2 5 6">
        <name>pyridoxal 5'-phosphate</name>
        <dbReference type="ChEBI" id="CHEBI:597326"/>
    </cofactor>
</comment>
<accession>A0A133XDE6</accession>
<dbReference type="UniPathway" id="UPA00042">
    <property type="reaction ID" value="UER00497"/>
</dbReference>
<evidence type="ECO:0000256" key="5">
    <source>
        <dbReference type="HAMAP-Rule" id="MF_01201"/>
    </source>
</evidence>
<evidence type="ECO:0000256" key="1">
    <source>
        <dbReference type="ARBA" id="ARBA00000316"/>
    </source>
</evidence>
<dbReference type="SMART" id="SM01005">
    <property type="entry name" value="Ala_racemase_C"/>
    <property type="match status" value="1"/>
</dbReference>
<comment type="catalytic activity">
    <reaction evidence="1 5">
        <text>L-alanine = D-alanine</text>
        <dbReference type="Rhea" id="RHEA:20249"/>
        <dbReference type="ChEBI" id="CHEBI:57416"/>
        <dbReference type="ChEBI" id="CHEBI:57972"/>
        <dbReference type="EC" id="5.1.1.1"/>
    </reaction>
</comment>
<dbReference type="InterPro" id="IPR011079">
    <property type="entry name" value="Ala_racemase_C"/>
</dbReference>
<keyword evidence="10" id="KW-1185">Reference proteome</keyword>
<dbReference type="InterPro" id="IPR009006">
    <property type="entry name" value="Ala_racemase/Decarboxylase_C"/>
</dbReference>
<dbReference type="PANTHER" id="PTHR30511">
    <property type="entry name" value="ALANINE RACEMASE"/>
    <property type="match status" value="1"/>
</dbReference>
<comment type="caution">
    <text evidence="9">The sequence shown here is derived from an EMBL/GenBank/DDBJ whole genome shotgun (WGS) entry which is preliminary data.</text>
</comment>
<proteinExistence type="inferred from homology"/>
<dbReference type="SUPFAM" id="SSF51419">
    <property type="entry name" value="PLP-binding barrel"/>
    <property type="match status" value="1"/>
</dbReference>
<dbReference type="PANTHER" id="PTHR30511:SF0">
    <property type="entry name" value="ALANINE RACEMASE, CATABOLIC-RELATED"/>
    <property type="match status" value="1"/>
</dbReference>
<dbReference type="PROSITE" id="PS00395">
    <property type="entry name" value="ALANINE_RACEMASE"/>
    <property type="match status" value="1"/>
</dbReference>
<evidence type="ECO:0000313" key="9">
    <source>
        <dbReference type="EMBL" id="KXB28961.1"/>
    </source>
</evidence>
<dbReference type="HAMAP" id="MF_01201">
    <property type="entry name" value="Ala_racemase"/>
    <property type="match status" value="1"/>
</dbReference>
<evidence type="ECO:0000256" key="7">
    <source>
        <dbReference type="PIRSR" id="PIRSR600821-52"/>
    </source>
</evidence>
<feature type="active site" description="Proton acceptor; specific for L-alanine" evidence="5">
    <location>
        <position position="255"/>
    </location>
</feature>
<feature type="binding site" evidence="5 7">
    <location>
        <position position="134"/>
    </location>
    <ligand>
        <name>substrate</name>
    </ligand>
</feature>
<dbReference type="InterPro" id="IPR000821">
    <property type="entry name" value="Ala_racemase"/>
</dbReference>
<dbReference type="RefSeq" id="WP_066886999.1">
    <property type="nucleotide sequence ID" value="NZ_LODL01000040.1"/>
</dbReference>
<gene>
    <name evidence="9" type="ORF">AT959_19235</name>
</gene>
<dbReference type="InterPro" id="IPR029066">
    <property type="entry name" value="PLP-binding_barrel"/>
</dbReference>
<feature type="domain" description="Alanine racemase C-terminal" evidence="8">
    <location>
        <begin position="234"/>
        <end position="362"/>
    </location>
</feature>
<protein>
    <recommendedName>
        <fullName evidence="5">Alanine racemase</fullName>
        <ecNumber evidence="5">5.1.1.1</ecNumber>
    </recommendedName>
</protein>
<feature type="active site" description="Proton acceptor; specific for D-alanine" evidence="5">
    <location>
        <position position="37"/>
    </location>
</feature>
<dbReference type="STRING" id="281362.AT959_19235"/>
<dbReference type="InterPro" id="IPR020622">
    <property type="entry name" value="Ala_racemase_pyridoxalP-BS"/>
</dbReference>
<feature type="binding site" evidence="5 7">
    <location>
        <position position="303"/>
    </location>
    <ligand>
        <name>substrate</name>
    </ligand>
</feature>
<keyword evidence="3 5" id="KW-0663">Pyridoxal phosphate</keyword>
<comment type="pathway">
    <text evidence="5">Amino-acid biosynthesis; D-alanine biosynthesis; D-alanine from L-alanine: step 1/1.</text>
</comment>
<evidence type="ECO:0000256" key="2">
    <source>
        <dbReference type="ARBA" id="ARBA00001933"/>
    </source>
</evidence>
<comment type="similarity">
    <text evidence="5">Belongs to the alanine racemase family.</text>
</comment>
<dbReference type="EC" id="5.1.1.1" evidence="5"/>
<sequence length="364" mass="39010">MKTSRPIRARISGAAIRHNYRLVKKLAPNSKAWAVIKANAYGHGQWRALAALRDEADGFAMLECENAVALRESGITQPILLLEGIFSARDVRAVVEHRLTTVIHCQEQLELLLQAGKFEAPLAIYLKLNTGMNRLGFTAANLPRALEMLRQVPTLEVSLMTHFAEADGERGIDWQMARFSKLAGNWSGPRCLANSAAIIRYPATHTEWVRPGIVLYGASPFADQSAADLGLQPAMTLESAIIGVQELAAGERVGYGGTFTAERPMRIGVVACGYADGYPRHAPSGTPIAVMGKRTRTIGRVSMDMLACDLTDIPEAGIGAPVTLWGAGIAGPVPADEVASAAGTIAYELFCALAPRVPLAVDEV</sequence>
<dbReference type="Proteomes" id="UP000070186">
    <property type="component" value="Unassembled WGS sequence"/>
</dbReference>
<dbReference type="PRINTS" id="PR00992">
    <property type="entry name" value="ALARACEMASE"/>
</dbReference>
<dbReference type="NCBIfam" id="TIGR00492">
    <property type="entry name" value="alr"/>
    <property type="match status" value="1"/>
</dbReference>
<dbReference type="EMBL" id="LODL01000040">
    <property type="protein sequence ID" value="KXB28961.1"/>
    <property type="molecule type" value="Genomic_DNA"/>
</dbReference>
<dbReference type="GO" id="GO:0005829">
    <property type="term" value="C:cytosol"/>
    <property type="evidence" value="ECO:0007669"/>
    <property type="project" value="TreeGrafter"/>
</dbReference>
<dbReference type="Pfam" id="PF00842">
    <property type="entry name" value="Ala_racemase_C"/>
    <property type="match status" value="1"/>
</dbReference>
<dbReference type="Gene3D" id="2.40.37.10">
    <property type="entry name" value="Lyase, Ornithine Decarboxylase, Chain A, domain 1"/>
    <property type="match status" value="1"/>
</dbReference>
<dbReference type="Gene3D" id="3.20.20.10">
    <property type="entry name" value="Alanine racemase"/>
    <property type="match status" value="1"/>
</dbReference>
<name>A0A133XDE6_9RHOO</name>
<evidence type="ECO:0000256" key="4">
    <source>
        <dbReference type="ARBA" id="ARBA00023235"/>
    </source>
</evidence>
<evidence type="ECO:0000313" key="10">
    <source>
        <dbReference type="Proteomes" id="UP000070186"/>
    </source>
</evidence>
<feature type="modified residue" description="N6-(pyridoxal phosphate)lysine" evidence="5 6">
    <location>
        <position position="37"/>
    </location>
</feature>
<dbReference type="GO" id="GO:0030632">
    <property type="term" value="P:D-alanine biosynthetic process"/>
    <property type="evidence" value="ECO:0007669"/>
    <property type="project" value="UniProtKB-UniRule"/>
</dbReference>
<dbReference type="GO" id="GO:0030170">
    <property type="term" value="F:pyridoxal phosphate binding"/>
    <property type="evidence" value="ECO:0007669"/>
    <property type="project" value="UniProtKB-UniRule"/>
</dbReference>